<dbReference type="AlphaFoldDB" id="A0A662D9H2"/>
<dbReference type="Proteomes" id="UP000280417">
    <property type="component" value="Unassembled WGS sequence"/>
</dbReference>
<feature type="domain" description="Thioredoxin" evidence="2">
    <location>
        <begin position="46"/>
        <end position="186"/>
    </location>
</feature>
<name>A0A662D9H2_UNCAE</name>
<reference evidence="3 4" key="1">
    <citation type="submission" date="2018-06" db="EMBL/GenBank/DDBJ databases">
        <title>Extensive metabolic versatility and redundancy in microbially diverse, dynamic hydrothermal sediments.</title>
        <authorList>
            <person name="Dombrowski N."/>
            <person name="Teske A."/>
            <person name="Baker B.J."/>
        </authorList>
    </citation>
    <scope>NUCLEOTIDE SEQUENCE [LARGE SCALE GENOMIC DNA]</scope>
    <source>
        <strain evidence="3">B3_G15</strain>
    </source>
</reference>
<dbReference type="CDD" id="cd02966">
    <property type="entry name" value="TlpA_like_family"/>
    <property type="match status" value="1"/>
</dbReference>
<organism evidence="3 4">
    <name type="scientific">Aerophobetes bacterium</name>
    <dbReference type="NCBI Taxonomy" id="2030807"/>
    <lineage>
        <taxon>Bacteria</taxon>
        <taxon>Candidatus Aerophobota</taxon>
    </lineage>
</organism>
<dbReference type="EMBL" id="QMQA01000299">
    <property type="protein sequence ID" value="RLE10991.1"/>
    <property type="molecule type" value="Genomic_DNA"/>
</dbReference>
<dbReference type="Pfam" id="PF00578">
    <property type="entry name" value="AhpC-TSA"/>
    <property type="match status" value="1"/>
</dbReference>
<dbReference type="GO" id="GO:0016491">
    <property type="term" value="F:oxidoreductase activity"/>
    <property type="evidence" value="ECO:0007669"/>
    <property type="project" value="InterPro"/>
</dbReference>
<sequence length="188" mass="21649">MKVRKLVMVGVLLLVSIFVFLLWMGRIKVKEKSYESLYSFLSIQKLSPPVKATDFTLENLEGVKVSLKDFKGKAVFLNFWATWCGPCQWEMPAMEKLWQKFKNDKFVIIAVNIREGKEMVKSFMKEKGYTFPVLLDSKGEVARTYGIRAIPTTFLIDVEGKIMGKAIGARDWAGRDVFELIKYLTSKR</sequence>
<proteinExistence type="predicted"/>
<keyword evidence="1" id="KW-0472">Membrane</keyword>
<protein>
    <submittedName>
        <fullName evidence="3">TlpA family protein disulfide reductase</fullName>
    </submittedName>
</protein>
<gene>
    <name evidence="3" type="ORF">DRJ04_08850</name>
</gene>
<dbReference type="InterPro" id="IPR013766">
    <property type="entry name" value="Thioredoxin_domain"/>
</dbReference>
<dbReference type="SUPFAM" id="SSF52833">
    <property type="entry name" value="Thioredoxin-like"/>
    <property type="match status" value="1"/>
</dbReference>
<evidence type="ECO:0000259" key="2">
    <source>
        <dbReference type="PROSITE" id="PS51352"/>
    </source>
</evidence>
<dbReference type="PROSITE" id="PS00194">
    <property type="entry name" value="THIOREDOXIN_1"/>
    <property type="match status" value="1"/>
</dbReference>
<dbReference type="InterPro" id="IPR000866">
    <property type="entry name" value="AhpC/TSA"/>
</dbReference>
<dbReference type="Gene3D" id="3.40.30.10">
    <property type="entry name" value="Glutaredoxin"/>
    <property type="match status" value="1"/>
</dbReference>
<dbReference type="InterPro" id="IPR017937">
    <property type="entry name" value="Thioredoxin_CS"/>
</dbReference>
<comment type="caution">
    <text evidence="3">The sequence shown here is derived from an EMBL/GenBank/DDBJ whole genome shotgun (WGS) entry which is preliminary data.</text>
</comment>
<feature type="transmembrane region" description="Helical" evidence="1">
    <location>
        <begin position="6"/>
        <end position="24"/>
    </location>
</feature>
<dbReference type="GO" id="GO:0016209">
    <property type="term" value="F:antioxidant activity"/>
    <property type="evidence" value="ECO:0007669"/>
    <property type="project" value="InterPro"/>
</dbReference>
<dbReference type="PANTHER" id="PTHR42852:SF13">
    <property type="entry name" value="PROTEIN DIPZ"/>
    <property type="match status" value="1"/>
</dbReference>
<keyword evidence="1" id="KW-0812">Transmembrane</keyword>
<dbReference type="PROSITE" id="PS51352">
    <property type="entry name" value="THIOREDOXIN_2"/>
    <property type="match status" value="1"/>
</dbReference>
<evidence type="ECO:0000313" key="3">
    <source>
        <dbReference type="EMBL" id="RLE10991.1"/>
    </source>
</evidence>
<evidence type="ECO:0000313" key="4">
    <source>
        <dbReference type="Proteomes" id="UP000280417"/>
    </source>
</evidence>
<evidence type="ECO:0000256" key="1">
    <source>
        <dbReference type="SAM" id="Phobius"/>
    </source>
</evidence>
<keyword evidence="1" id="KW-1133">Transmembrane helix</keyword>
<accession>A0A662D9H2</accession>
<dbReference type="PANTHER" id="PTHR42852">
    <property type="entry name" value="THIOL:DISULFIDE INTERCHANGE PROTEIN DSBE"/>
    <property type="match status" value="1"/>
</dbReference>
<dbReference type="InterPro" id="IPR050553">
    <property type="entry name" value="Thioredoxin_ResA/DsbE_sf"/>
</dbReference>
<dbReference type="InterPro" id="IPR036249">
    <property type="entry name" value="Thioredoxin-like_sf"/>
</dbReference>